<dbReference type="Proteomes" id="UP000283426">
    <property type="component" value="Unassembled WGS sequence"/>
</dbReference>
<dbReference type="NCBIfam" id="TIGR01383">
    <property type="entry name" value="not_thiJ"/>
    <property type="match status" value="1"/>
</dbReference>
<dbReference type="PANTHER" id="PTHR48094:SF12">
    <property type="entry name" value="PARKINSON DISEASE PROTEIN 7 HOMOLOG"/>
    <property type="match status" value="1"/>
</dbReference>
<dbReference type="CDD" id="cd03135">
    <property type="entry name" value="GATase1_DJ-1"/>
    <property type="match status" value="1"/>
</dbReference>
<dbReference type="OMA" id="KATCYPG"/>
<sequence>MNVSYLFLAPGFEEMEAIAVVDILRRGGLDVRTVSVGGGNEVTGAHQITIRADLSLEQIRPEEAECLIFPGGMPGAQHLSECEKLMTILQHHYDQERTVAAICAAPALVLSHLKTNRKLRVTCYPGFEKYLPDFEVVTDGVVVDGKMITGKGPGFAIPFGLAVLEQLRSAQVAGDVADGMLLL</sequence>
<evidence type="ECO:0000313" key="2">
    <source>
        <dbReference type="EMBL" id="MDB9222905.1"/>
    </source>
</evidence>
<evidence type="ECO:0000313" key="4">
    <source>
        <dbReference type="Proteomes" id="UP000283426"/>
    </source>
</evidence>
<dbReference type="InterPro" id="IPR002818">
    <property type="entry name" value="DJ-1/PfpI"/>
</dbReference>
<dbReference type="GeneID" id="61273656"/>
<reference evidence="2" key="2">
    <citation type="submission" date="2023-01" db="EMBL/GenBank/DDBJ databases">
        <title>Human gut microbiome strain richness.</title>
        <authorList>
            <person name="Chen-Liaw A."/>
        </authorList>
    </citation>
    <scope>NUCLEOTIDE SEQUENCE</scope>
    <source>
        <strain evidence="2">RTP21484st1_B7_RTP21484_190118</strain>
    </source>
</reference>
<dbReference type="InterPro" id="IPR006287">
    <property type="entry name" value="DJ-1"/>
</dbReference>
<protein>
    <submittedName>
        <fullName evidence="3">DJ-1 family protein</fullName>
    </submittedName>
    <submittedName>
        <fullName evidence="2">DJ-1/PfpI family protein</fullName>
    </submittedName>
</protein>
<proteinExistence type="predicted"/>
<dbReference type="Pfam" id="PF01965">
    <property type="entry name" value="DJ-1_PfpI"/>
    <property type="match status" value="1"/>
</dbReference>
<dbReference type="EMBL" id="JAQMRD010000007">
    <property type="protein sequence ID" value="MDB9222905.1"/>
    <property type="molecule type" value="Genomic_DNA"/>
</dbReference>
<comment type="caution">
    <text evidence="3">The sequence shown here is derived from an EMBL/GenBank/DDBJ whole genome shotgun (WGS) entry which is preliminary data.</text>
</comment>
<dbReference type="InterPro" id="IPR050325">
    <property type="entry name" value="Prot/Nucl_acid_deglycase"/>
</dbReference>
<feature type="domain" description="DJ-1/PfpI" evidence="1">
    <location>
        <begin position="5"/>
        <end position="166"/>
    </location>
</feature>
<dbReference type="SUPFAM" id="SSF52317">
    <property type="entry name" value="Class I glutamine amidotransferase-like"/>
    <property type="match status" value="1"/>
</dbReference>
<organism evidence="3 4">
    <name type="scientific">Odoribacter splanchnicus</name>
    <dbReference type="NCBI Taxonomy" id="28118"/>
    <lineage>
        <taxon>Bacteria</taxon>
        <taxon>Pseudomonadati</taxon>
        <taxon>Bacteroidota</taxon>
        <taxon>Bacteroidia</taxon>
        <taxon>Bacteroidales</taxon>
        <taxon>Odoribacteraceae</taxon>
        <taxon>Odoribacter</taxon>
    </lineage>
</organism>
<evidence type="ECO:0000259" key="1">
    <source>
        <dbReference type="Pfam" id="PF01965"/>
    </source>
</evidence>
<dbReference type="Proteomes" id="UP001212263">
    <property type="component" value="Unassembled WGS sequence"/>
</dbReference>
<dbReference type="AlphaFoldDB" id="A0A3D1UKK2"/>
<dbReference type="EMBL" id="QRYW01000020">
    <property type="protein sequence ID" value="RGV26057.1"/>
    <property type="molecule type" value="Genomic_DNA"/>
</dbReference>
<dbReference type="Gene3D" id="3.40.50.880">
    <property type="match status" value="1"/>
</dbReference>
<gene>
    <name evidence="3" type="ORF">DWW24_10440</name>
    <name evidence="2" type="ORF">PN645_07770</name>
</gene>
<dbReference type="InterPro" id="IPR029062">
    <property type="entry name" value="Class_I_gatase-like"/>
</dbReference>
<evidence type="ECO:0000313" key="3">
    <source>
        <dbReference type="EMBL" id="RGV26057.1"/>
    </source>
</evidence>
<name>A0A3D1UKK2_9BACT</name>
<accession>A0A3D1UKK2</accession>
<dbReference type="RefSeq" id="WP_013610747.1">
    <property type="nucleotide sequence ID" value="NZ_JADMSC010000006.1"/>
</dbReference>
<dbReference type="GO" id="GO:0005737">
    <property type="term" value="C:cytoplasm"/>
    <property type="evidence" value="ECO:0007669"/>
    <property type="project" value="TreeGrafter"/>
</dbReference>
<reference evidence="3 4" key="1">
    <citation type="submission" date="2018-08" db="EMBL/GenBank/DDBJ databases">
        <title>A genome reference for cultivated species of the human gut microbiota.</title>
        <authorList>
            <person name="Zou Y."/>
            <person name="Xue W."/>
            <person name="Luo G."/>
        </authorList>
    </citation>
    <scope>NUCLEOTIDE SEQUENCE [LARGE SCALE GENOMIC DNA]</scope>
    <source>
        <strain evidence="3 4">AF14-6AC</strain>
    </source>
</reference>
<dbReference type="PANTHER" id="PTHR48094">
    <property type="entry name" value="PROTEIN/NUCLEIC ACID DEGLYCASE DJ-1-RELATED"/>
    <property type="match status" value="1"/>
</dbReference>